<evidence type="ECO:0000256" key="1">
    <source>
        <dbReference type="SAM" id="SignalP"/>
    </source>
</evidence>
<dbReference type="Proteomes" id="UP001251857">
    <property type="component" value="Unassembled WGS sequence"/>
</dbReference>
<proteinExistence type="predicted"/>
<evidence type="ECO:0008006" key="4">
    <source>
        <dbReference type="Google" id="ProtNLM"/>
    </source>
</evidence>
<protein>
    <recommendedName>
        <fullName evidence="4">CopL family metal-binding regulatory protein</fullName>
    </recommendedName>
</protein>
<feature type="chain" id="PRO_5045174837" description="CopL family metal-binding regulatory protein" evidence="1">
    <location>
        <begin position="17"/>
        <end position="117"/>
    </location>
</feature>
<keyword evidence="3" id="KW-1185">Reference proteome</keyword>
<dbReference type="EMBL" id="JAVRIB010000015">
    <property type="protein sequence ID" value="MDT0635940.1"/>
    <property type="molecule type" value="Genomic_DNA"/>
</dbReference>
<evidence type="ECO:0000313" key="2">
    <source>
        <dbReference type="EMBL" id="MDT0635940.1"/>
    </source>
</evidence>
<organism evidence="2 3">
    <name type="scientific">Spectribacter hydrogenoxidans</name>
    <dbReference type="NCBI Taxonomy" id="3075608"/>
    <lineage>
        <taxon>Bacteria</taxon>
        <taxon>Pseudomonadati</taxon>
        <taxon>Pseudomonadota</taxon>
        <taxon>Gammaproteobacteria</taxon>
        <taxon>Salinisphaerales</taxon>
        <taxon>Salinisphaeraceae</taxon>
        <taxon>Spectribacter</taxon>
    </lineage>
</organism>
<sequence length="117" mass="12065">MLIAFLAISIPLPAMAAAFGAPPCMEMSADEMAEAEAATSHEHVSDAEQQNECGCGQCDDCAACDAPCATGGTATFNNTPIAFALPPLQGPRAATLRTRALPAHPEDLIRPPSLIQS</sequence>
<name>A0ABU3C308_9GAMM</name>
<dbReference type="RefSeq" id="WP_311653835.1">
    <property type="nucleotide sequence ID" value="NZ_JAVRIB010000015.1"/>
</dbReference>
<accession>A0ABU3C308</accession>
<comment type="caution">
    <text evidence="2">The sequence shown here is derived from an EMBL/GenBank/DDBJ whole genome shotgun (WGS) entry which is preliminary data.</text>
</comment>
<feature type="signal peptide" evidence="1">
    <location>
        <begin position="1"/>
        <end position="16"/>
    </location>
</feature>
<reference evidence="2 3" key="1">
    <citation type="submission" date="2023-09" db="EMBL/GenBank/DDBJ databases">
        <authorList>
            <person name="Rey-Velasco X."/>
        </authorList>
    </citation>
    <scope>NUCLEOTIDE SEQUENCE [LARGE SCALE GENOMIC DNA]</scope>
    <source>
        <strain evidence="2 3">W335</strain>
    </source>
</reference>
<keyword evidence="1" id="KW-0732">Signal</keyword>
<gene>
    <name evidence="2" type="ORF">RM532_13375</name>
</gene>
<evidence type="ECO:0000313" key="3">
    <source>
        <dbReference type="Proteomes" id="UP001251857"/>
    </source>
</evidence>